<dbReference type="InterPro" id="IPR037185">
    <property type="entry name" value="EmrE-like"/>
</dbReference>
<dbReference type="Pfam" id="PF00892">
    <property type="entry name" value="EamA"/>
    <property type="match status" value="2"/>
</dbReference>
<accession>A0ABQ1ZUX5</accession>
<keyword evidence="3" id="KW-1003">Cell membrane</keyword>
<feature type="transmembrane region" description="Helical" evidence="7">
    <location>
        <begin position="180"/>
        <end position="201"/>
    </location>
</feature>
<dbReference type="EMBL" id="BMDD01000003">
    <property type="protein sequence ID" value="GGH79954.1"/>
    <property type="molecule type" value="Genomic_DNA"/>
</dbReference>
<feature type="transmembrane region" description="Helical" evidence="7">
    <location>
        <begin position="40"/>
        <end position="57"/>
    </location>
</feature>
<dbReference type="Proteomes" id="UP000605427">
    <property type="component" value="Unassembled WGS sequence"/>
</dbReference>
<name>A0ABQ1ZUX5_9BACL</name>
<evidence type="ECO:0000256" key="2">
    <source>
        <dbReference type="ARBA" id="ARBA00007362"/>
    </source>
</evidence>
<proteinExistence type="inferred from homology"/>
<evidence type="ECO:0000256" key="5">
    <source>
        <dbReference type="ARBA" id="ARBA00022989"/>
    </source>
</evidence>
<organism evidence="9 10">
    <name type="scientific">Saccharibacillus endophyticus</name>
    <dbReference type="NCBI Taxonomy" id="2060666"/>
    <lineage>
        <taxon>Bacteria</taxon>
        <taxon>Bacillati</taxon>
        <taxon>Bacillota</taxon>
        <taxon>Bacilli</taxon>
        <taxon>Bacillales</taxon>
        <taxon>Paenibacillaceae</taxon>
        <taxon>Saccharibacillus</taxon>
    </lineage>
</organism>
<keyword evidence="6 7" id="KW-0472">Membrane</keyword>
<comment type="caution">
    <text evidence="9">The sequence shown here is derived from an EMBL/GenBank/DDBJ whole genome shotgun (WGS) entry which is preliminary data.</text>
</comment>
<feature type="transmembrane region" description="Helical" evidence="7">
    <location>
        <begin position="207"/>
        <end position="230"/>
    </location>
</feature>
<dbReference type="InterPro" id="IPR000620">
    <property type="entry name" value="EamA_dom"/>
</dbReference>
<keyword evidence="4 7" id="KW-0812">Transmembrane</keyword>
<feature type="transmembrane region" description="Helical" evidence="7">
    <location>
        <begin position="92"/>
        <end position="111"/>
    </location>
</feature>
<feature type="transmembrane region" description="Helical" evidence="7">
    <location>
        <begin position="267"/>
        <end position="285"/>
    </location>
</feature>
<gene>
    <name evidence="9" type="ORF">GCM10007362_27530</name>
</gene>
<feature type="transmembrane region" description="Helical" evidence="7">
    <location>
        <begin position="7"/>
        <end position="28"/>
    </location>
</feature>
<evidence type="ECO:0000259" key="8">
    <source>
        <dbReference type="Pfam" id="PF00892"/>
    </source>
</evidence>
<keyword evidence="5 7" id="KW-1133">Transmembrane helix</keyword>
<evidence type="ECO:0000256" key="3">
    <source>
        <dbReference type="ARBA" id="ARBA00022475"/>
    </source>
</evidence>
<evidence type="ECO:0000256" key="7">
    <source>
        <dbReference type="SAM" id="Phobius"/>
    </source>
</evidence>
<reference evidence="10" key="1">
    <citation type="journal article" date="2019" name="Int. J. Syst. Evol. Microbiol.">
        <title>The Global Catalogue of Microorganisms (GCM) 10K type strain sequencing project: providing services to taxonomists for standard genome sequencing and annotation.</title>
        <authorList>
            <consortium name="The Broad Institute Genomics Platform"/>
            <consortium name="The Broad Institute Genome Sequencing Center for Infectious Disease"/>
            <person name="Wu L."/>
            <person name="Ma J."/>
        </authorList>
    </citation>
    <scope>NUCLEOTIDE SEQUENCE [LARGE SCALE GENOMIC DNA]</scope>
    <source>
        <strain evidence="10">CCM 8702</strain>
    </source>
</reference>
<dbReference type="PROSITE" id="PS51257">
    <property type="entry name" value="PROKAR_LIPOPROTEIN"/>
    <property type="match status" value="1"/>
</dbReference>
<evidence type="ECO:0000256" key="6">
    <source>
        <dbReference type="ARBA" id="ARBA00023136"/>
    </source>
</evidence>
<feature type="domain" description="EamA" evidence="8">
    <location>
        <begin position="150"/>
        <end position="282"/>
    </location>
</feature>
<protein>
    <submittedName>
        <fullName evidence="9">Multidrug transporter</fullName>
    </submittedName>
</protein>
<comment type="subcellular location">
    <subcellularLocation>
        <location evidence="1">Cell membrane</location>
        <topology evidence="1">Multi-pass membrane protein</topology>
    </subcellularLocation>
</comment>
<dbReference type="PANTHER" id="PTHR42920">
    <property type="entry name" value="OS03G0707200 PROTEIN-RELATED"/>
    <property type="match status" value="1"/>
</dbReference>
<feature type="transmembrane region" description="Helical" evidence="7">
    <location>
        <begin position="123"/>
        <end position="141"/>
    </location>
</feature>
<feature type="domain" description="EamA" evidence="8">
    <location>
        <begin position="8"/>
        <end position="135"/>
    </location>
</feature>
<evidence type="ECO:0000313" key="9">
    <source>
        <dbReference type="EMBL" id="GGH79954.1"/>
    </source>
</evidence>
<dbReference type="SUPFAM" id="SSF103481">
    <property type="entry name" value="Multidrug resistance efflux transporter EmrE"/>
    <property type="match status" value="2"/>
</dbReference>
<feature type="transmembrane region" description="Helical" evidence="7">
    <location>
        <begin position="242"/>
        <end position="261"/>
    </location>
</feature>
<keyword evidence="10" id="KW-1185">Reference proteome</keyword>
<comment type="similarity">
    <text evidence="2">Belongs to the EamA transporter family.</text>
</comment>
<feature type="transmembrane region" description="Helical" evidence="7">
    <location>
        <begin position="147"/>
        <end position="168"/>
    </location>
</feature>
<evidence type="ECO:0000256" key="4">
    <source>
        <dbReference type="ARBA" id="ARBA00022692"/>
    </source>
</evidence>
<sequence>MKTWQYSLIVFLGGCCYGILSTFVKLAYSAGFSSPEVTGAQYFFGAALSWIGVIFIKNKRLDPKTIFKLLLSGIPFGLTGIFYYMSLQTLNASLAIVLLFQFIWIGSLYEWLFFKKKPTPRKLILIGVLMFGSLLAADVFAQEGISVPWQGALWGLLAASTFALFLLLSGSVGKSASPVLKSAFLSTGATITVFACFPPTFLLDSDVLIALSPYGLVLGIFGVLLPPLLYSIGMPHIGPGTGSIMTSSELPIAVLMSSIVLGESVNGYQWLGIIAILCSIVLGSFKPKEETGS</sequence>
<evidence type="ECO:0000256" key="1">
    <source>
        <dbReference type="ARBA" id="ARBA00004651"/>
    </source>
</evidence>
<evidence type="ECO:0000313" key="10">
    <source>
        <dbReference type="Proteomes" id="UP000605427"/>
    </source>
</evidence>
<feature type="transmembrane region" description="Helical" evidence="7">
    <location>
        <begin position="69"/>
        <end position="86"/>
    </location>
</feature>
<dbReference type="PANTHER" id="PTHR42920:SF5">
    <property type="entry name" value="EAMA DOMAIN-CONTAINING PROTEIN"/>
    <property type="match status" value="1"/>
</dbReference>
<dbReference type="RefSeq" id="WP_172244389.1">
    <property type="nucleotide sequence ID" value="NZ_BMDD01000003.1"/>
</dbReference>
<dbReference type="InterPro" id="IPR051258">
    <property type="entry name" value="Diverse_Substrate_Transporter"/>
</dbReference>